<proteinExistence type="predicted"/>
<dbReference type="AlphaFoldDB" id="A0A2R6WH42"/>
<reference evidence="2" key="1">
    <citation type="journal article" date="2017" name="Cell">
        <title>Insights into land plant evolution garnered from the Marchantia polymorpha genome.</title>
        <authorList>
            <person name="Bowman J.L."/>
            <person name="Kohchi T."/>
            <person name="Yamato K.T."/>
            <person name="Jenkins J."/>
            <person name="Shu S."/>
            <person name="Ishizaki K."/>
            <person name="Yamaoka S."/>
            <person name="Nishihama R."/>
            <person name="Nakamura Y."/>
            <person name="Berger F."/>
            <person name="Adam C."/>
            <person name="Aki S.S."/>
            <person name="Althoff F."/>
            <person name="Araki T."/>
            <person name="Arteaga-Vazquez M.A."/>
            <person name="Balasubrmanian S."/>
            <person name="Barry K."/>
            <person name="Bauer D."/>
            <person name="Boehm C.R."/>
            <person name="Briginshaw L."/>
            <person name="Caballero-Perez J."/>
            <person name="Catarino B."/>
            <person name="Chen F."/>
            <person name="Chiyoda S."/>
            <person name="Chovatia M."/>
            <person name="Davies K.M."/>
            <person name="Delmans M."/>
            <person name="Demura T."/>
            <person name="Dierschke T."/>
            <person name="Dolan L."/>
            <person name="Dorantes-Acosta A.E."/>
            <person name="Eklund D.M."/>
            <person name="Florent S.N."/>
            <person name="Flores-Sandoval E."/>
            <person name="Fujiyama A."/>
            <person name="Fukuzawa H."/>
            <person name="Galik B."/>
            <person name="Grimanelli D."/>
            <person name="Grimwood J."/>
            <person name="Grossniklaus U."/>
            <person name="Hamada T."/>
            <person name="Haseloff J."/>
            <person name="Hetherington A.J."/>
            <person name="Higo A."/>
            <person name="Hirakawa Y."/>
            <person name="Hundley H.N."/>
            <person name="Ikeda Y."/>
            <person name="Inoue K."/>
            <person name="Inoue S.I."/>
            <person name="Ishida S."/>
            <person name="Jia Q."/>
            <person name="Kakita M."/>
            <person name="Kanazawa T."/>
            <person name="Kawai Y."/>
            <person name="Kawashima T."/>
            <person name="Kennedy M."/>
            <person name="Kinose K."/>
            <person name="Kinoshita T."/>
            <person name="Kohara Y."/>
            <person name="Koide E."/>
            <person name="Komatsu K."/>
            <person name="Kopischke S."/>
            <person name="Kubo M."/>
            <person name="Kyozuka J."/>
            <person name="Lagercrantz U."/>
            <person name="Lin S.S."/>
            <person name="Lindquist E."/>
            <person name="Lipzen A.M."/>
            <person name="Lu C.W."/>
            <person name="De Luna E."/>
            <person name="Martienssen R.A."/>
            <person name="Minamino N."/>
            <person name="Mizutani M."/>
            <person name="Mizutani M."/>
            <person name="Mochizuki N."/>
            <person name="Monte I."/>
            <person name="Mosher R."/>
            <person name="Nagasaki H."/>
            <person name="Nakagami H."/>
            <person name="Naramoto S."/>
            <person name="Nishitani K."/>
            <person name="Ohtani M."/>
            <person name="Okamoto T."/>
            <person name="Okumura M."/>
            <person name="Phillips J."/>
            <person name="Pollak B."/>
            <person name="Reinders A."/>
            <person name="Rovekamp M."/>
            <person name="Sano R."/>
            <person name="Sawa S."/>
            <person name="Schmid M.W."/>
            <person name="Shirakawa M."/>
            <person name="Solano R."/>
            <person name="Spunde A."/>
            <person name="Suetsugu N."/>
            <person name="Sugano S."/>
            <person name="Sugiyama A."/>
            <person name="Sun R."/>
            <person name="Suzuki Y."/>
            <person name="Takenaka M."/>
            <person name="Takezawa D."/>
            <person name="Tomogane H."/>
            <person name="Tsuzuki M."/>
            <person name="Ueda T."/>
            <person name="Umeda M."/>
            <person name="Ward J.M."/>
            <person name="Watanabe Y."/>
            <person name="Yazaki K."/>
            <person name="Yokoyama R."/>
            <person name="Yoshitake Y."/>
            <person name="Yotsui I."/>
            <person name="Zachgo S."/>
            <person name="Schmutz J."/>
        </authorList>
    </citation>
    <scope>NUCLEOTIDE SEQUENCE [LARGE SCALE GENOMIC DNA]</scope>
    <source>
        <strain evidence="2">Tak-1</strain>
    </source>
</reference>
<evidence type="ECO:0000313" key="2">
    <source>
        <dbReference type="Proteomes" id="UP000244005"/>
    </source>
</evidence>
<name>A0A2R6WH42_MARPO</name>
<dbReference type="Gramene" id="Mp6g21260.1">
    <property type="protein sequence ID" value="Mp6g21260.1.cds"/>
    <property type="gene ID" value="Mp6g21260"/>
</dbReference>
<dbReference type="Proteomes" id="UP000244005">
    <property type="component" value="Unassembled WGS sequence"/>
</dbReference>
<protein>
    <submittedName>
        <fullName evidence="1">Uncharacterized protein</fullName>
    </submittedName>
</protein>
<evidence type="ECO:0000313" key="1">
    <source>
        <dbReference type="EMBL" id="PTQ33167.1"/>
    </source>
</evidence>
<keyword evidence="2" id="KW-1185">Reference proteome</keyword>
<organism evidence="1 2">
    <name type="scientific">Marchantia polymorpha</name>
    <name type="common">Common liverwort</name>
    <name type="synonym">Marchantia aquatica</name>
    <dbReference type="NCBI Taxonomy" id="3197"/>
    <lineage>
        <taxon>Eukaryota</taxon>
        <taxon>Viridiplantae</taxon>
        <taxon>Streptophyta</taxon>
        <taxon>Embryophyta</taxon>
        <taxon>Marchantiophyta</taxon>
        <taxon>Marchantiopsida</taxon>
        <taxon>Marchantiidae</taxon>
        <taxon>Marchantiales</taxon>
        <taxon>Marchantiaceae</taxon>
        <taxon>Marchantia</taxon>
    </lineage>
</organism>
<gene>
    <name evidence="1" type="ORF">MARPO_0091s0029</name>
</gene>
<dbReference type="EMBL" id="KZ772763">
    <property type="protein sequence ID" value="PTQ33167.1"/>
    <property type="molecule type" value="Genomic_DNA"/>
</dbReference>
<accession>A0A2R6WH42</accession>
<sequence length="45" mass="5132">MRFGLLSDMWLAADSLKSARWEEKQALLWNSSHPCDCCTWSSGGR</sequence>